<dbReference type="Proteomes" id="UP001341840">
    <property type="component" value="Unassembled WGS sequence"/>
</dbReference>
<dbReference type="InterPro" id="IPR017439">
    <property type="entry name" value="Amidohydrolase"/>
</dbReference>
<evidence type="ECO:0000256" key="1">
    <source>
        <dbReference type="SAM" id="Phobius"/>
    </source>
</evidence>
<keyword evidence="2" id="KW-0732">Signal</keyword>
<dbReference type="PANTHER" id="PTHR11014:SF148">
    <property type="entry name" value="AUXIN CONJUGATE HYDROLASE"/>
    <property type="match status" value="1"/>
</dbReference>
<dbReference type="SUPFAM" id="SSF53187">
    <property type="entry name" value="Zn-dependent exopeptidases"/>
    <property type="match status" value="1"/>
</dbReference>
<protein>
    <submittedName>
        <fullName evidence="3">IAA-amino acid hydrolase ILR1-like 5</fullName>
        <ecNumber evidence="3">3.5.1.127</ecNumber>
    </submittedName>
</protein>
<reference evidence="3 4" key="1">
    <citation type="journal article" date="2023" name="Plants (Basel)">
        <title>Bridging the Gap: Combining Genomics and Transcriptomics Approaches to Understand Stylosanthes scabra, an Orphan Legume from the Brazilian Caatinga.</title>
        <authorList>
            <person name="Ferreira-Neto J.R.C."/>
            <person name="da Silva M.D."/>
            <person name="Binneck E."/>
            <person name="de Melo N.F."/>
            <person name="da Silva R.H."/>
            <person name="de Melo A.L.T.M."/>
            <person name="Pandolfi V."/>
            <person name="Bustamante F.O."/>
            <person name="Brasileiro-Vidal A.C."/>
            <person name="Benko-Iseppon A.M."/>
        </authorList>
    </citation>
    <scope>NUCLEOTIDE SEQUENCE [LARGE SCALE GENOMIC DNA]</scope>
    <source>
        <tissue evidence="3">Leaves</tissue>
    </source>
</reference>
<proteinExistence type="predicted"/>
<name>A0ABU6RWS7_9FABA</name>
<evidence type="ECO:0000313" key="4">
    <source>
        <dbReference type="Proteomes" id="UP001341840"/>
    </source>
</evidence>
<comment type="caution">
    <text evidence="3">The sequence shown here is derived from an EMBL/GenBank/DDBJ whole genome shotgun (WGS) entry which is preliminary data.</text>
</comment>
<gene>
    <name evidence="3" type="primary">ILL5_2</name>
    <name evidence="3" type="ORF">PIB30_096014</name>
</gene>
<accession>A0ABU6RWS7</accession>
<feature type="signal peptide" evidence="2">
    <location>
        <begin position="1"/>
        <end position="28"/>
    </location>
</feature>
<keyword evidence="1" id="KW-0472">Membrane</keyword>
<organism evidence="3 4">
    <name type="scientific">Stylosanthes scabra</name>
    <dbReference type="NCBI Taxonomy" id="79078"/>
    <lineage>
        <taxon>Eukaryota</taxon>
        <taxon>Viridiplantae</taxon>
        <taxon>Streptophyta</taxon>
        <taxon>Embryophyta</taxon>
        <taxon>Tracheophyta</taxon>
        <taxon>Spermatophyta</taxon>
        <taxon>Magnoliopsida</taxon>
        <taxon>eudicotyledons</taxon>
        <taxon>Gunneridae</taxon>
        <taxon>Pentapetalae</taxon>
        <taxon>rosids</taxon>
        <taxon>fabids</taxon>
        <taxon>Fabales</taxon>
        <taxon>Fabaceae</taxon>
        <taxon>Papilionoideae</taxon>
        <taxon>50 kb inversion clade</taxon>
        <taxon>dalbergioids sensu lato</taxon>
        <taxon>Dalbergieae</taxon>
        <taxon>Pterocarpus clade</taxon>
        <taxon>Stylosanthes</taxon>
    </lineage>
</organism>
<dbReference type="EMBL" id="JASCZI010032448">
    <property type="protein sequence ID" value="MED6128266.1"/>
    <property type="molecule type" value="Genomic_DNA"/>
</dbReference>
<evidence type="ECO:0000256" key="2">
    <source>
        <dbReference type="SAM" id="SignalP"/>
    </source>
</evidence>
<keyword evidence="4" id="KW-1185">Reference proteome</keyword>
<keyword evidence="1" id="KW-0812">Transmembrane</keyword>
<dbReference type="PANTHER" id="PTHR11014">
    <property type="entry name" value="PEPTIDASE M20 FAMILY MEMBER"/>
    <property type="match status" value="1"/>
</dbReference>
<sequence length="187" mass="21484">MASFTFLFHLFITIILHVFLAATPSSSASEQLSIPTHFLDFAKKPQTFDWMVKIRRKIHEYPELVYEEYKTSEVIREELDKLGISYKHPVAETGVIGYIGTGNAPFVALRADMDALPMQEMVEWEHKSKVPGKMHACGHDAHVTMLLGAARILKHHEKEIQVCFLIICFFFLHNVMFFLIILKSMMA</sequence>
<feature type="transmembrane region" description="Helical" evidence="1">
    <location>
        <begin position="164"/>
        <end position="182"/>
    </location>
</feature>
<dbReference type="Pfam" id="PF01546">
    <property type="entry name" value="Peptidase_M20"/>
    <property type="match status" value="1"/>
</dbReference>
<dbReference type="EC" id="3.5.1.127" evidence="3"/>
<keyword evidence="1" id="KW-1133">Transmembrane helix</keyword>
<feature type="chain" id="PRO_5046355076" evidence="2">
    <location>
        <begin position="29"/>
        <end position="187"/>
    </location>
</feature>
<dbReference type="Gene3D" id="3.40.630.10">
    <property type="entry name" value="Zn peptidases"/>
    <property type="match status" value="1"/>
</dbReference>
<evidence type="ECO:0000313" key="3">
    <source>
        <dbReference type="EMBL" id="MED6128266.1"/>
    </source>
</evidence>
<dbReference type="InterPro" id="IPR002933">
    <property type="entry name" value="Peptidase_M20"/>
</dbReference>